<evidence type="ECO:0000256" key="7">
    <source>
        <dbReference type="ARBA" id="ARBA00022989"/>
    </source>
</evidence>
<dbReference type="PANTHER" id="PTHR42770:SF4">
    <property type="entry name" value="ARGININE_ORNITHINE ANTIPORTER-RELATED"/>
    <property type="match status" value="1"/>
</dbReference>
<evidence type="ECO:0000256" key="2">
    <source>
        <dbReference type="ARBA" id="ARBA00008220"/>
    </source>
</evidence>
<feature type="transmembrane region" description="Helical" evidence="9">
    <location>
        <begin position="314"/>
        <end position="336"/>
    </location>
</feature>
<keyword evidence="6" id="KW-0029">Amino-acid transport</keyword>
<feature type="transmembrane region" description="Helical" evidence="9">
    <location>
        <begin position="71"/>
        <end position="94"/>
    </location>
</feature>
<accession>A0A364V554</accession>
<evidence type="ECO:0000256" key="6">
    <source>
        <dbReference type="ARBA" id="ARBA00022970"/>
    </source>
</evidence>
<protein>
    <submittedName>
        <fullName evidence="10">Lysine transporter</fullName>
    </submittedName>
</protein>
<dbReference type="PANTHER" id="PTHR42770">
    <property type="entry name" value="AMINO ACID TRANSPORTER-RELATED"/>
    <property type="match status" value="1"/>
</dbReference>
<dbReference type="InterPro" id="IPR004754">
    <property type="entry name" value="Amino_acid_antiprt"/>
</dbReference>
<dbReference type="AlphaFoldDB" id="A0A364V554"/>
<feature type="transmembrane region" description="Helical" evidence="9">
    <location>
        <begin position="369"/>
        <end position="388"/>
    </location>
</feature>
<dbReference type="GO" id="GO:0006865">
    <property type="term" value="P:amino acid transport"/>
    <property type="evidence" value="ECO:0007669"/>
    <property type="project" value="UniProtKB-KW"/>
</dbReference>
<feature type="transmembrane region" description="Helical" evidence="9">
    <location>
        <begin position="270"/>
        <end position="294"/>
    </location>
</feature>
<feature type="transmembrane region" description="Helical" evidence="9">
    <location>
        <begin position="240"/>
        <end position="258"/>
    </location>
</feature>
<evidence type="ECO:0000256" key="1">
    <source>
        <dbReference type="ARBA" id="ARBA00004651"/>
    </source>
</evidence>
<gene>
    <name evidence="10" type="ORF">DLJ54_06780</name>
</gene>
<feature type="transmembrane region" description="Helical" evidence="9">
    <location>
        <begin position="471"/>
        <end position="489"/>
    </location>
</feature>
<dbReference type="NCBIfam" id="TIGR00905">
    <property type="entry name" value="2A0302"/>
    <property type="match status" value="1"/>
</dbReference>
<evidence type="ECO:0000256" key="9">
    <source>
        <dbReference type="SAM" id="Phobius"/>
    </source>
</evidence>
<feature type="transmembrane region" description="Helical" evidence="9">
    <location>
        <begin position="115"/>
        <end position="136"/>
    </location>
</feature>
<feature type="transmembrane region" description="Helical" evidence="9">
    <location>
        <begin position="501"/>
        <end position="521"/>
    </location>
</feature>
<dbReference type="GO" id="GO:0005886">
    <property type="term" value="C:plasma membrane"/>
    <property type="evidence" value="ECO:0007669"/>
    <property type="project" value="UniProtKB-SubCell"/>
</dbReference>
<evidence type="ECO:0000256" key="3">
    <source>
        <dbReference type="ARBA" id="ARBA00022448"/>
    </source>
</evidence>
<keyword evidence="11" id="KW-1185">Reference proteome</keyword>
<dbReference type="EMBL" id="QHCV01000061">
    <property type="protein sequence ID" value="RAV31751.1"/>
    <property type="molecule type" value="Genomic_DNA"/>
</dbReference>
<dbReference type="GO" id="GO:0022857">
    <property type="term" value="F:transmembrane transporter activity"/>
    <property type="evidence" value="ECO:0007669"/>
    <property type="project" value="InterPro"/>
</dbReference>
<comment type="caution">
    <text evidence="10">The sequence shown here is derived from an EMBL/GenBank/DDBJ whole genome shotgun (WGS) entry which is preliminary data.</text>
</comment>
<comment type="similarity">
    <text evidence="2">Belongs to the amino acid-polyamine-organocation (APC) superfamily. Basic amino acid/polyamine antiporter (APA) (TC 2.A.3.2) family.</text>
</comment>
<dbReference type="Proteomes" id="UP000251577">
    <property type="component" value="Unassembled WGS sequence"/>
</dbReference>
<evidence type="ECO:0000256" key="8">
    <source>
        <dbReference type="ARBA" id="ARBA00023136"/>
    </source>
</evidence>
<keyword evidence="5 9" id="KW-0812">Transmembrane</keyword>
<feature type="transmembrane region" description="Helical" evidence="9">
    <location>
        <begin position="156"/>
        <end position="174"/>
    </location>
</feature>
<keyword evidence="4" id="KW-1003">Cell membrane</keyword>
<feature type="transmembrane region" description="Helical" evidence="9">
    <location>
        <begin position="400"/>
        <end position="419"/>
    </location>
</feature>
<evidence type="ECO:0000256" key="5">
    <source>
        <dbReference type="ARBA" id="ARBA00022692"/>
    </source>
</evidence>
<sequence length="527" mass="56684">MTRRWRRHSCSRVGKFPKVTHQPTADHPSPRPAELGTVKLPTLVSLIVGSCVGAGIFAIPQNVANVASPGAAFIGWGITGVGMLCIAYVFQALALRKPHLDSGVYSYVRAGLGDFVGFASAWGYWLGSIIAQVGYATLFFSSLGYFLPVFDGSHRLLQAAAVSALTWAIFATLARGVRQAAILNVVATVAKILPIGAFLVLVTFVGFKTEVFTSDFWGRAATFGENGTAGVSSITDQVKGMMLFTVWAFIGVEGASTYSMRARRRRDVSLATFLGYVTVFFLLTAVSFLSYGVVPREQLAAMSDNSMAQVLEAVVGPWGAGLISVGLCISVFGAYVSWQMLCAEPIALMARDGLLPYRIGRLNTRGGPVTAQLCSTLAIQAFIILFYLRESTYETMVQLATSLYLVPYLFSSLYLLLLATRGTGFTHPDAGTKFDLSGPPVARRANRIHGLLGAVAFGYSLWLIYAANVKFVLLGTLLVLPGLAVYVLTRLHRGGRVFNRFEWFVASAVVIAAGVAIFLMATGRIAL</sequence>
<dbReference type="Pfam" id="PF13520">
    <property type="entry name" value="AA_permease_2"/>
    <property type="match status" value="1"/>
</dbReference>
<evidence type="ECO:0000313" key="11">
    <source>
        <dbReference type="Proteomes" id="UP000251577"/>
    </source>
</evidence>
<keyword evidence="7 9" id="KW-1133">Transmembrane helix</keyword>
<evidence type="ECO:0000313" key="10">
    <source>
        <dbReference type="EMBL" id="RAV31751.1"/>
    </source>
</evidence>
<feature type="transmembrane region" description="Helical" evidence="9">
    <location>
        <begin position="448"/>
        <end position="465"/>
    </location>
</feature>
<evidence type="ECO:0000256" key="4">
    <source>
        <dbReference type="ARBA" id="ARBA00022475"/>
    </source>
</evidence>
<feature type="transmembrane region" description="Helical" evidence="9">
    <location>
        <begin position="181"/>
        <end position="207"/>
    </location>
</feature>
<proteinExistence type="inferred from homology"/>
<dbReference type="InterPro" id="IPR002293">
    <property type="entry name" value="AA/rel_permease1"/>
</dbReference>
<comment type="subcellular location">
    <subcellularLocation>
        <location evidence="1">Cell membrane</location>
        <topology evidence="1">Multi-pass membrane protein</topology>
    </subcellularLocation>
</comment>
<name>A0A364V554_9CORY</name>
<organism evidence="10 11">
    <name type="scientific">Corynebacterium heidelbergense</name>
    <dbReference type="NCBI Taxonomy" id="2055947"/>
    <lineage>
        <taxon>Bacteria</taxon>
        <taxon>Bacillati</taxon>
        <taxon>Actinomycetota</taxon>
        <taxon>Actinomycetes</taxon>
        <taxon>Mycobacteriales</taxon>
        <taxon>Corynebacteriaceae</taxon>
        <taxon>Corynebacterium</taxon>
    </lineage>
</organism>
<feature type="transmembrane region" description="Helical" evidence="9">
    <location>
        <begin position="40"/>
        <end position="59"/>
    </location>
</feature>
<keyword evidence="3" id="KW-0813">Transport</keyword>
<dbReference type="InterPro" id="IPR050367">
    <property type="entry name" value="APC_superfamily"/>
</dbReference>
<keyword evidence="8 9" id="KW-0472">Membrane</keyword>
<dbReference type="Gene3D" id="1.20.1740.10">
    <property type="entry name" value="Amino acid/polyamine transporter I"/>
    <property type="match status" value="1"/>
</dbReference>
<reference evidence="10 11" key="1">
    <citation type="journal article" date="2018" name="Syst. Appl. Microbiol.">
        <title>Corynebacterium heidelbergense sp. nov., isolated from the preen glands of Egyptian geese (Alopochen aegyptiacus).</title>
        <authorList>
            <person name="Braun M.S."/>
            <person name="Wang E."/>
            <person name="Zimmermann S."/>
            <person name="Wink M."/>
        </authorList>
    </citation>
    <scope>NUCLEOTIDE SEQUENCE [LARGE SCALE GENOMIC DNA]</scope>
    <source>
        <strain evidence="10 11">647</strain>
    </source>
</reference>